<dbReference type="PANTHER" id="PTHR30629:SF2">
    <property type="entry name" value="PROPHAGE INTEGRASE INTS-RELATED"/>
    <property type="match status" value="1"/>
</dbReference>
<reference evidence="5" key="1">
    <citation type="submission" date="2022-08" db="EMBL/GenBank/DDBJ databases">
        <title>Chelativorans sichuanense sp. nov., a paraffin oil-degrading bacterium isolated from a mixture of oil-based drill cuttings and paddy soil.</title>
        <authorList>
            <person name="Yu J."/>
            <person name="Liu H."/>
            <person name="Chen Q."/>
        </authorList>
    </citation>
    <scope>NUCLEOTIDE SEQUENCE</scope>
    <source>
        <strain evidence="5">SCAU 2101</strain>
    </source>
</reference>
<evidence type="ECO:0000256" key="2">
    <source>
        <dbReference type="ARBA" id="ARBA00022908"/>
    </source>
</evidence>
<sequence>MPTIRKEIGPSEIAEAKRLAAQGQAKSFIFSDVVEKGLRLVVEGHSVRWQLNWGSKTKRLGGLDKIKNAKAARETARKVRDLLRDGVDPERYLTGLAAGKDEGEAKAAAEKATKIAAGTWTWEKLVEEYTESYLGKPRVVRGTLRPPSERSVKIARYALTIPEADGLRGKMLAELDIPDLEAVRDAAAMRGKTPSRSFVANAKAALSFAKRKHAGKSGLHGIPRWWLEVQPLDETAVQPRTRMPSLSDIAKVLYVAEKHRKVEGRKAARETSEVVVCALWWLFLTAQRSSAAMAVERACILPWPEGPKGWKVAAWQESQMKSKRFHALPIPPRLVLLVDRAISASPRESRFVFPRLTQKEGEADKPISTTATRDYIARLRGMPPKTPKGRQRKDPKRKAQEIKGRLSNHLEDVPHFSAHDLRRTFATICSDRKVRPDAISAVLDHAGLETGQKTLRSADVTRLAYDYSQRLAVKAEAMKTWCDAVFEAVEKEWAKHRPMPPLLARVPPPVRREAQETAKPRGIPFSAWYPWYVIAEREQAAARKPLPPLSALKDNFEDFSQAPDPEAFR</sequence>
<dbReference type="SUPFAM" id="SSF56349">
    <property type="entry name" value="DNA breaking-rejoining enzymes"/>
    <property type="match status" value="1"/>
</dbReference>
<comment type="caution">
    <text evidence="5">The sequence shown here is derived from an EMBL/GenBank/DDBJ whole genome shotgun (WGS) entry which is preliminary data.</text>
</comment>
<dbReference type="PANTHER" id="PTHR30629">
    <property type="entry name" value="PROPHAGE INTEGRASE"/>
    <property type="match status" value="1"/>
</dbReference>
<dbReference type="InterPro" id="IPR013762">
    <property type="entry name" value="Integrase-like_cat_sf"/>
</dbReference>
<accession>A0A9X2X6Y0</accession>
<dbReference type="GO" id="GO:0006310">
    <property type="term" value="P:DNA recombination"/>
    <property type="evidence" value="ECO:0007669"/>
    <property type="project" value="UniProtKB-KW"/>
</dbReference>
<name>A0A9X2X6Y0_9HYPH</name>
<dbReference type="Gene3D" id="1.10.443.10">
    <property type="entry name" value="Intergrase catalytic core"/>
    <property type="match status" value="1"/>
</dbReference>
<keyword evidence="3" id="KW-0233">DNA recombination</keyword>
<protein>
    <recommendedName>
        <fullName evidence="7">Phage integrase family protein</fullName>
    </recommendedName>
</protein>
<feature type="compositionally biased region" description="Basic residues" evidence="4">
    <location>
        <begin position="387"/>
        <end position="396"/>
    </location>
</feature>
<keyword evidence="6" id="KW-1185">Reference proteome</keyword>
<dbReference type="AlphaFoldDB" id="A0A9X2X6Y0"/>
<evidence type="ECO:0000256" key="4">
    <source>
        <dbReference type="SAM" id="MobiDB-lite"/>
    </source>
</evidence>
<dbReference type="InterPro" id="IPR050808">
    <property type="entry name" value="Phage_Integrase"/>
</dbReference>
<evidence type="ECO:0008006" key="7">
    <source>
        <dbReference type="Google" id="ProtNLM"/>
    </source>
</evidence>
<dbReference type="Proteomes" id="UP001149009">
    <property type="component" value="Unassembled WGS sequence"/>
</dbReference>
<dbReference type="InterPro" id="IPR011010">
    <property type="entry name" value="DNA_brk_join_enz"/>
</dbReference>
<dbReference type="RefSeq" id="WP_261514507.1">
    <property type="nucleotide sequence ID" value="NZ_JAODNV010000006.1"/>
</dbReference>
<evidence type="ECO:0000313" key="6">
    <source>
        <dbReference type="Proteomes" id="UP001149009"/>
    </source>
</evidence>
<dbReference type="EMBL" id="JAODNV010000006">
    <property type="protein sequence ID" value="MCT8989649.1"/>
    <property type="molecule type" value="Genomic_DNA"/>
</dbReference>
<gene>
    <name evidence="5" type="ORF">NYR54_04975</name>
</gene>
<evidence type="ECO:0000256" key="1">
    <source>
        <dbReference type="ARBA" id="ARBA00008857"/>
    </source>
</evidence>
<feature type="region of interest" description="Disordered" evidence="4">
    <location>
        <begin position="378"/>
        <end position="400"/>
    </location>
</feature>
<dbReference type="GO" id="GO:0003677">
    <property type="term" value="F:DNA binding"/>
    <property type="evidence" value="ECO:0007669"/>
    <property type="project" value="InterPro"/>
</dbReference>
<evidence type="ECO:0000256" key="3">
    <source>
        <dbReference type="ARBA" id="ARBA00023172"/>
    </source>
</evidence>
<comment type="similarity">
    <text evidence="1">Belongs to the 'phage' integrase family.</text>
</comment>
<dbReference type="GO" id="GO:0015074">
    <property type="term" value="P:DNA integration"/>
    <property type="evidence" value="ECO:0007669"/>
    <property type="project" value="UniProtKB-KW"/>
</dbReference>
<organism evidence="5 6">
    <name type="scientific">Chelativorans petroleitrophicus</name>
    <dbReference type="NCBI Taxonomy" id="2975484"/>
    <lineage>
        <taxon>Bacteria</taxon>
        <taxon>Pseudomonadati</taxon>
        <taxon>Pseudomonadota</taxon>
        <taxon>Alphaproteobacteria</taxon>
        <taxon>Hyphomicrobiales</taxon>
        <taxon>Phyllobacteriaceae</taxon>
        <taxon>Chelativorans</taxon>
    </lineage>
</organism>
<keyword evidence="2" id="KW-0229">DNA integration</keyword>
<proteinExistence type="inferred from homology"/>
<evidence type="ECO:0000313" key="5">
    <source>
        <dbReference type="EMBL" id="MCT8989649.1"/>
    </source>
</evidence>